<dbReference type="NCBIfam" id="NF046065">
    <property type="entry name" value="MtxRegRemB"/>
    <property type="match status" value="1"/>
</dbReference>
<name>A0A6I1FH91_9BACI</name>
<evidence type="ECO:0000313" key="1">
    <source>
        <dbReference type="EMBL" id="KAB7707636.1"/>
    </source>
</evidence>
<keyword evidence="2" id="KW-1185">Reference proteome</keyword>
<dbReference type="AlphaFoldDB" id="A0A6I1FH91"/>
<comment type="caution">
    <text evidence="1">The sequence shown here is derived from an EMBL/GenBank/DDBJ whole genome shotgun (WGS) entry which is preliminary data.</text>
</comment>
<proteinExistence type="predicted"/>
<reference evidence="1 2" key="1">
    <citation type="submission" date="2019-10" db="EMBL/GenBank/DDBJ databases">
        <title>Bacillus aerolatum sp. nov., isolated from bioaerosol of sport playgrounds.</title>
        <authorList>
            <person name="Chen P."/>
            <person name="Zhang G."/>
        </authorList>
    </citation>
    <scope>NUCLEOTIDE SEQUENCE [LARGE SCALE GENOMIC DNA]</scope>
    <source>
        <strain evidence="1 2">CX253</strain>
    </source>
</reference>
<dbReference type="EMBL" id="WEIO01000003">
    <property type="protein sequence ID" value="KAB7707636.1"/>
    <property type="molecule type" value="Genomic_DNA"/>
</dbReference>
<gene>
    <name evidence="1" type="ORF">F9802_07810</name>
</gene>
<dbReference type="Proteomes" id="UP000429595">
    <property type="component" value="Unassembled WGS sequence"/>
</dbReference>
<accession>A0A6I1FH91</accession>
<dbReference type="Pfam" id="PF04025">
    <property type="entry name" value="RemA-like"/>
    <property type="match status" value="1"/>
</dbReference>
<sequence>MYVQISETAILRTNEIIAIIDQNSTDLSEKNAANKVHKDSLALLANGGYKSVVVTGDHFYLSPFSSHTLKKRIYENHLQKSGG</sequence>
<dbReference type="RefSeq" id="WP_152150639.1">
    <property type="nucleotide sequence ID" value="NZ_WEIO01000003.1"/>
</dbReference>
<dbReference type="InterPro" id="IPR007169">
    <property type="entry name" value="RemA-like"/>
</dbReference>
<protein>
    <submittedName>
        <fullName evidence="1">DUF370 domain-containing protein</fullName>
    </submittedName>
</protein>
<evidence type="ECO:0000313" key="2">
    <source>
        <dbReference type="Proteomes" id="UP000429595"/>
    </source>
</evidence>
<organism evidence="1 2">
    <name type="scientific">Bacillus aerolatus</name>
    <dbReference type="NCBI Taxonomy" id="2653354"/>
    <lineage>
        <taxon>Bacteria</taxon>
        <taxon>Bacillati</taxon>
        <taxon>Bacillota</taxon>
        <taxon>Bacilli</taxon>
        <taxon>Bacillales</taxon>
        <taxon>Bacillaceae</taxon>
        <taxon>Bacillus</taxon>
    </lineage>
</organism>